<dbReference type="Proteomes" id="UP000011761">
    <property type="component" value="Unassembled WGS sequence"/>
</dbReference>
<protein>
    <recommendedName>
        <fullName evidence="3">F-box domain-containing protein</fullName>
    </recommendedName>
</protein>
<evidence type="ECO:0000313" key="2">
    <source>
        <dbReference type="Proteomes" id="UP000011761"/>
    </source>
</evidence>
<dbReference type="InterPro" id="IPR036047">
    <property type="entry name" value="F-box-like_dom_sf"/>
</dbReference>
<proteinExistence type="predicted"/>
<dbReference type="RefSeq" id="XP_007680731.1">
    <property type="nucleotide sequence ID" value="XM_007682541.1"/>
</dbReference>
<dbReference type="KEGG" id="bcom:BAUCODRAFT_286072"/>
<dbReference type="EMBL" id="KB445562">
    <property type="protein sequence ID" value="EMC92355.1"/>
    <property type="molecule type" value="Genomic_DNA"/>
</dbReference>
<gene>
    <name evidence="1" type="ORF">BAUCODRAFT_286072</name>
</gene>
<reference evidence="1 2" key="1">
    <citation type="journal article" date="2012" name="PLoS Pathog.">
        <title>Diverse lifestyles and strategies of plant pathogenesis encoded in the genomes of eighteen Dothideomycetes fungi.</title>
        <authorList>
            <person name="Ohm R.A."/>
            <person name="Feau N."/>
            <person name="Henrissat B."/>
            <person name="Schoch C.L."/>
            <person name="Horwitz B.A."/>
            <person name="Barry K.W."/>
            <person name="Condon B.J."/>
            <person name="Copeland A.C."/>
            <person name="Dhillon B."/>
            <person name="Glaser F."/>
            <person name="Hesse C.N."/>
            <person name="Kosti I."/>
            <person name="LaButti K."/>
            <person name="Lindquist E.A."/>
            <person name="Lucas S."/>
            <person name="Salamov A.A."/>
            <person name="Bradshaw R.E."/>
            <person name="Ciuffetti L."/>
            <person name="Hamelin R.C."/>
            <person name="Kema G.H.J."/>
            <person name="Lawrence C."/>
            <person name="Scott J.A."/>
            <person name="Spatafora J.W."/>
            <person name="Turgeon B.G."/>
            <person name="de Wit P.J.G.M."/>
            <person name="Zhong S."/>
            <person name="Goodwin S.B."/>
            <person name="Grigoriev I.V."/>
        </authorList>
    </citation>
    <scope>NUCLEOTIDE SEQUENCE [LARGE SCALE GENOMIC DNA]</scope>
    <source>
        <strain evidence="1 2">UAMH 10762</strain>
    </source>
</reference>
<keyword evidence="2" id="KW-1185">Reference proteome</keyword>
<dbReference type="HOGENOM" id="CLU_1001099_0_0_1"/>
<dbReference type="SUPFAM" id="SSF81383">
    <property type="entry name" value="F-box domain"/>
    <property type="match status" value="1"/>
</dbReference>
<name>M2N141_BAUPA</name>
<sequence>MATLTNLPVELVELVASFLTIEELATARQACGFLREACSKLFNRRLDDKVLYGIHIRDDYVLWQRADAVPNVSIASMLAREMAFMFSIIHNDYAAERFTRLTLYGINFDYQNNQSLCQNFRQLRFPKLVELSLMTIRVHEVEDVAALIRINAPSLDDVCIRGLSVADIRTFATDWIQLLTFMSDDMHLTKYESRIDQPGLRGLFETRDPKSAFYDSKHRPVEEGSVECEQYYKIANNILFAQGAAAVPDGITAQIAHIRHKKTLLRAKRVISLGFGGL</sequence>
<dbReference type="GeneID" id="19110735"/>
<dbReference type="OrthoDB" id="3869764at2759"/>
<dbReference type="AlphaFoldDB" id="M2N141"/>
<organism evidence="1 2">
    <name type="scientific">Baudoinia panamericana (strain UAMH 10762)</name>
    <name type="common">Angels' share fungus</name>
    <name type="synonym">Baudoinia compniacensis (strain UAMH 10762)</name>
    <dbReference type="NCBI Taxonomy" id="717646"/>
    <lineage>
        <taxon>Eukaryota</taxon>
        <taxon>Fungi</taxon>
        <taxon>Dikarya</taxon>
        <taxon>Ascomycota</taxon>
        <taxon>Pezizomycotina</taxon>
        <taxon>Dothideomycetes</taxon>
        <taxon>Dothideomycetidae</taxon>
        <taxon>Mycosphaerellales</taxon>
        <taxon>Teratosphaeriaceae</taxon>
        <taxon>Baudoinia</taxon>
    </lineage>
</organism>
<accession>M2N141</accession>
<evidence type="ECO:0008006" key="3">
    <source>
        <dbReference type="Google" id="ProtNLM"/>
    </source>
</evidence>
<evidence type="ECO:0000313" key="1">
    <source>
        <dbReference type="EMBL" id="EMC92355.1"/>
    </source>
</evidence>